<organism evidence="5">
    <name type="scientific">Clastoptera arizonana</name>
    <name type="common">Arizona spittle bug</name>
    <dbReference type="NCBI Taxonomy" id="38151"/>
    <lineage>
        <taxon>Eukaryota</taxon>
        <taxon>Metazoa</taxon>
        <taxon>Ecdysozoa</taxon>
        <taxon>Arthropoda</taxon>
        <taxon>Hexapoda</taxon>
        <taxon>Insecta</taxon>
        <taxon>Pterygota</taxon>
        <taxon>Neoptera</taxon>
        <taxon>Paraneoptera</taxon>
        <taxon>Hemiptera</taxon>
        <taxon>Auchenorrhyncha</taxon>
        <taxon>Cercopoidea</taxon>
        <taxon>Clastopteridae</taxon>
        <taxon>Clastoptera</taxon>
    </lineage>
</organism>
<dbReference type="PANTHER" id="PTHR37412">
    <property type="entry name" value="C2 DOMAIN-CONTAINING PROTEIN 5"/>
    <property type="match status" value="1"/>
</dbReference>
<dbReference type="GO" id="GO:0005886">
    <property type="term" value="C:plasma membrane"/>
    <property type="evidence" value="ECO:0007669"/>
    <property type="project" value="TreeGrafter"/>
</dbReference>
<feature type="domain" description="C2" evidence="2">
    <location>
        <begin position="658"/>
        <end position="756"/>
    </location>
</feature>
<dbReference type="PANTHER" id="PTHR37412:SF2">
    <property type="entry name" value="C2 DOMAIN-CONTAINING PROTEIN 5"/>
    <property type="match status" value="1"/>
</dbReference>
<evidence type="ECO:0000259" key="4">
    <source>
        <dbReference type="Pfam" id="PF23128"/>
    </source>
</evidence>
<evidence type="ECO:0000259" key="3">
    <source>
        <dbReference type="Pfam" id="PF23028"/>
    </source>
</evidence>
<feature type="compositionally biased region" description="Polar residues" evidence="1">
    <location>
        <begin position="411"/>
        <end position="428"/>
    </location>
</feature>
<dbReference type="Pfam" id="PF23128">
    <property type="entry name" value="YbjQ_4"/>
    <property type="match status" value="1"/>
</dbReference>
<dbReference type="InterPro" id="IPR056430">
    <property type="entry name" value="C2CD5_YbjQ-like_dom"/>
</dbReference>
<evidence type="ECO:0000259" key="2">
    <source>
        <dbReference type="Pfam" id="PF23025"/>
    </source>
</evidence>
<feature type="region of interest" description="Disordered" evidence="1">
    <location>
        <begin position="360"/>
        <end position="431"/>
    </location>
</feature>
<proteinExistence type="predicted"/>
<dbReference type="GO" id="GO:0005509">
    <property type="term" value="F:calcium ion binding"/>
    <property type="evidence" value="ECO:0007669"/>
    <property type="project" value="TreeGrafter"/>
</dbReference>
<dbReference type="GO" id="GO:0072659">
    <property type="term" value="P:protein localization to plasma membrane"/>
    <property type="evidence" value="ECO:0007669"/>
    <property type="project" value="TreeGrafter"/>
</dbReference>
<dbReference type="InterPro" id="IPR057815">
    <property type="entry name" value="C2CD5_C"/>
</dbReference>
<evidence type="ECO:0000313" key="5">
    <source>
        <dbReference type="EMBL" id="JAS35498.1"/>
    </source>
</evidence>
<sequence>KLLSHPNSNEENFPIDGIFIPLNPSNNVKMSNKKSRNCEGLLIPFKDNSDICEPPPSLDATSTTLESCLDTSLRTDNQYPKIDYLTNINFSNRLSRNDRIAALKSSKSLQNIPMPTEQTLSIKTRSSEFNMDRIYIPLKGNENIDDINLKFSNKRARINIEDVPQKRSISSKYLEISNKNHQVKQEEVISCKEFNFIERTEPNLLLDFHVKNDPQLLKNSLKSLSISESNIVDINRRNSVIIPLKQEDHDTCSDIEVAFSNVDVDLKLSTVLSNLNSTCLNKPFDPVTPNLDYNNTQASLTIPLKSPNLVDINDFTPVNTMSAKLESNDISITAIPSVSLSECPPDTNLTLLQPHPLIKSRSDSGVMDPWQSNAPPCKLNSEDVQPSVNKSSQSPAKLNSVQGIHRRSSDSDLSITPKGNSLTSSDRSSFAGGGGVGGRVFNTIFHRPTIYKETLDMLEYPFLTMSKYPPGFIIHIGGTVSSRSVKLLERITNLEDPESRDSWWSELRMEVRSHARALACNVVLGYNEHAAICDDVCVLSASGTAAVINVRSETGGVSLSTNVPVLSDTPEPPIPIVTKQFGNMTSSLDRTDFEPPSSLPQVTPVKPDSDGGKTRHISESGDQPPESPLSPCAVCHLPYNVSSVPFNVNITKCSICRRGKVSDVLLTTIEPPENIPVAGRCCLLQAFVSRPKRDCRGELNAKDISDGLPFLEYELHSQLINKLKVNGMNAIFRLRTQVCLGERMISALATGTAVLLAALPVPPVPTITAGNAWRDEIKLADIQNQLQETIKKNREYYQLKTVLNTSQEGDASTKGKTSDTEDSDDDLPDADLTSGVKDTCVLEVDDAEDAHVISQLIDAHPPEGFHVLASEQIPGLEDLEVVKNLQMFIQVWRSRISPNVQMASLNKHFHRQLQGIYFKLRRMTPCAISNIRFRVEIPEPDEMQISLVGIALGLGDVDKSRPPRRKVTMQPGNRDMGKRSDEGDMIFCLEEDQESNGISQVNHKPIRPRSPKLQVTRKSNHVYPKDHYGVDMTPLSFIPGGKIDRYLGNLNFFFIRESSCIREGGGLSGFVHSFAAEVLAIVRAHVTALGGNAMVAFFMNECILLNNPHKNHGQCLINIGGDAVFVSYQAGE</sequence>
<protein>
    <recommendedName>
        <fullName evidence="6">C2 domain-containing protein</fullName>
    </recommendedName>
</protein>
<dbReference type="GO" id="GO:0005544">
    <property type="term" value="F:calcium-dependent phospholipid binding"/>
    <property type="evidence" value="ECO:0007669"/>
    <property type="project" value="InterPro"/>
</dbReference>
<dbReference type="Pfam" id="PF23028">
    <property type="entry name" value="YbjQ_3"/>
    <property type="match status" value="1"/>
</dbReference>
<dbReference type="InterPro" id="IPR056431">
    <property type="entry name" value="C2CD5_YbjQ-rel_dom"/>
</dbReference>
<feature type="domain" description="C2CD5 C-terminal" evidence="4">
    <location>
        <begin position="1032"/>
        <end position="1126"/>
    </location>
</feature>
<dbReference type="GO" id="GO:0031340">
    <property type="term" value="P:positive regulation of vesicle fusion"/>
    <property type="evidence" value="ECO:0007669"/>
    <property type="project" value="TreeGrafter"/>
</dbReference>
<feature type="non-terminal residue" evidence="5">
    <location>
        <position position="1"/>
    </location>
</feature>
<reference evidence="5" key="1">
    <citation type="submission" date="2015-12" db="EMBL/GenBank/DDBJ databases">
        <title>De novo transcriptome assembly of four potential Pierce s Disease insect vectors from Arizona vineyards.</title>
        <authorList>
            <person name="Tassone E.E."/>
        </authorList>
    </citation>
    <scope>NUCLEOTIDE SEQUENCE</scope>
</reference>
<dbReference type="AlphaFoldDB" id="A0A1B6EC33"/>
<feature type="domain" description="C2" evidence="3">
    <location>
        <begin position="862"/>
        <end position="953"/>
    </location>
</feature>
<feature type="region of interest" description="Disordered" evidence="1">
    <location>
        <begin position="807"/>
        <end position="832"/>
    </location>
</feature>
<dbReference type="GO" id="GO:0065002">
    <property type="term" value="P:intracellular protein transmembrane transport"/>
    <property type="evidence" value="ECO:0007669"/>
    <property type="project" value="TreeGrafter"/>
</dbReference>
<dbReference type="GO" id="GO:0010828">
    <property type="term" value="P:positive regulation of D-glucose transmembrane transport"/>
    <property type="evidence" value="ECO:0007669"/>
    <property type="project" value="TreeGrafter"/>
</dbReference>
<accession>A0A1B6EC33</accession>
<feature type="region of interest" description="Disordered" evidence="1">
    <location>
        <begin position="586"/>
        <end position="626"/>
    </location>
</feature>
<dbReference type="GO" id="GO:0090314">
    <property type="term" value="P:positive regulation of protein targeting to membrane"/>
    <property type="evidence" value="ECO:0007669"/>
    <property type="project" value="TreeGrafter"/>
</dbReference>
<feature type="compositionally biased region" description="Acidic residues" evidence="1">
    <location>
        <begin position="820"/>
        <end position="829"/>
    </location>
</feature>
<feature type="compositionally biased region" description="Basic and acidic residues" evidence="1">
    <location>
        <begin position="607"/>
        <end position="619"/>
    </location>
</feature>
<dbReference type="EMBL" id="GEDC01001800">
    <property type="protein sequence ID" value="JAS35498.1"/>
    <property type="molecule type" value="Transcribed_RNA"/>
</dbReference>
<evidence type="ECO:0008006" key="6">
    <source>
        <dbReference type="Google" id="ProtNLM"/>
    </source>
</evidence>
<dbReference type="Pfam" id="PF23025">
    <property type="entry name" value="YbjQ_2"/>
    <property type="match status" value="2"/>
</dbReference>
<name>A0A1B6EC33_9HEMI</name>
<feature type="compositionally biased region" description="Polar residues" evidence="1">
    <location>
        <begin position="382"/>
        <end position="402"/>
    </location>
</feature>
<dbReference type="InterPro" id="IPR038983">
    <property type="entry name" value="C2CD5"/>
</dbReference>
<feature type="domain" description="C2" evidence="2">
    <location>
        <begin position="456"/>
        <end position="549"/>
    </location>
</feature>
<gene>
    <name evidence="5" type="ORF">g.39173</name>
</gene>
<evidence type="ECO:0000256" key="1">
    <source>
        <dbReference type="SAM" id="MobiDB-lite"/>
    </source>
</evidence>